<name>A0A6T7H5Z0_9STRA</name>
<evidence type="ECO:0000313" key="2">
    <source>
        <dbReference type="EMBL" id="CAD9815175.1"/>
    </source>
</evidence>
<accession>A0A6T7H5Z0</accession>
<proteinExistence type="predicted"/>
<sequence length="231" mass="25057">MNTPATTGKPGRRSTLATTKSFRYPLFVVMAVSVLLLNSAVQARLLGNDSRHLDSVDSASSSSDMVQDEVSDSSCEEVKAQLSKDCAETTEEHVDVFSSPCEDKQLKVVFDGGSHCCPANATGTEDITGVIPETEVVYTFKEWSCDPIAEPVDKATPTGTGCEAEKLEMSQICAATTMAAVSRFKTACNHPQLKVMFDGGAHCCPPIDFVEIDEHEQLYTFKEWDCEPVEA</sequence>
<dbReference type="EMBL" id="HBHQ01010400">
    <property type="protein sequence ID" value="CAD9815175.1"/>
    <property type="molecule type" value="Transcribed_RNA"/>
</dbReference>
<organism evidence="1">
    <name type="scientific">Attheya septentrionalis</name>
    <dbReference type="NCBI Taxonomy" id="420275"/>
    <lineage>
        <taxon>Eukaryota</taxon>
        <taxon>Sar</taxon>
        <taxon>Stramenopiles</taxon>
        <taxon>Ochrophyta</taxon>
        <taxon>Bacillariophyta</taxon>
        <taxon>Coscinodiscophyceae</taxon>
        <taxon>Chaetocerotophycidae</taxon>
        <taxon>Chaetocerotales</taxon>
        <taxon>Attheyaceae</taxon>
        <taxon>Attheya</taxon>
    </lineage>
</organism>
<dbReference type="AlphaFoldDB" id="A0A6T7H5Z0"/>
<protein>
    <submittedName>
        <fullName evidence="1">Uncharacterized protein</fullName>
    </submittedName>
</protein>
<dbReference type="EMBL" id="HBHQ01010399">
    <property type="protein sequence ID" value="CAD9815174.1"/>
    <property type="molecule type" value="Transcribed_RNA"/>
</dbReference>
<reference evidence="1" key="1">
    <citation type="submission" date="2021-01" db="EMBL/GenBank/DDBJ databases">
        <authorList>
            <person name="Corre E."/>
            <person name="Pelletier E."/>
            <person name="Niang G."/>
            <person name="Scheremetjew M."/>
            <person name="Finn R."/>
            <person name="Kale V."/>
            <person name="Holt S."/>
            <person name="Cochrane G."/>
            <person name="Meng A."/>
            <person name="Brown T."/>
            <person name="Cohen L."/>
        </authorList>
    </citation>
    <scope>NUCLEOTIDE SEQUENCE</scope>
    <source>
        <strain evidence="1">CCMP2084</strain>
    </source>
</reference>
<evidence type="ECO:0000313" key="1">
    <source>
        <dbReference type="EMBL" id="CAD9815174.1"/>
    </source>
</evidence>
<gene>
    <name evidence="1" type="ORF">ASEP1449_LOCUS7000</name>
    <name evidence="2" type="ORF">ASEP1449_LOCUS7001</name>
</gene>